<accession>A0ABV7CER3</accession>
<comment type="caution">
    <text evidence="3">The sequence shown here is derived from an EMBL/GenBank/DDBJ whole genome shotgun (WGS) entry which is preliminary data.</text>
</comment>
<feature type="compositionally biased region" description="Polar residues" evidence="1">
    <location>
        <begin position="404"/>
        <end position="413"/>
    </location>
</feature>
<evidence type="ECO:0000313" key="4">
    <source>
        <dbReference type="Proteomes" id="UP001595453"/>
    </source>
</evidence>
<protein>
    <recommendedName>
        <fullName evidence="5">Cytochrome c domain-containing protein</fullName>
    </recommendedName>
</protein>
<feature type="signal peptide" evidence="2">
    <location>
        <begin position="1"/>
        <end position="23"/>
    </location>
</feature>
<feature type="chain" id="PRO_5045376645" description="Cytochrome c domain-containing protein" evidence="2">
    <location>
        <begin position="24"/>
        <end position="579"/>
    </location>
</feature>
<keyword evidence="2" id="KW-0732">Signal</keyword>
<evidence type="ECO:0000313" key="3">
    <source>
        <dbReference type="EMBL" id="MFC3030931.1"/>
    </source>
</evidence>
<proteinExistence type="predicted"/>
<gene>
    <name evidence="3" type="ORF">ACFOEE_00095</name>
</gene>
<evidence type="ECO:0008006" key="5">
    <source>
        <dbReference type="Google" id="ProtNLM"/>
    </source>
</evidence>
<reference evidence="4" key="1">
    <citation type="journal article" date="2019" name="Int. J. Syst. Evol. Microbiol.">
        <title>The Global Catalogue of Microorganisms (GCM) 10K type strain sequencing project: providing services to taxonomists for standard genome sequencing and annotation.</title>
        <authorList>
            <consortium name="The Broad Institute Genomics Platform"/>
            <consortium name="The Broad Institute Genome Sequencing Center for Infectious Disease"/>
            <person name="Wu L."/>
            <person name="Ma J."/>
        </authorList>
    </citation>
    <scope>NUCLEOTIDE SEQUENCE [LARGE SCALE GENOMIC DNA]</scope>
    <source>
        <strain evidence="4">KCTC 42730</strain>
    </source>
</reference>
<evidence type="ECO:0000256" key="2">
    <source>
        <dbReference type="SAM" id="SignalP"/>
    </source>
</evidence>
<dbReference type="EMBL" id="JBHRSD010000001">
    <property type="protein sequence ID" value="MFC3030931.1"/>
    <property type="molecule type" value="Genomic_DNA"/>
</dbReference>
<sequence length="579" mass="64931">MQNYQLPVALLLASSAFISDALAAGPSGIDYSMYFNADVRDAEYCQLTYSKKRYDYGQDVTNPAMTCPDAFSWQLFTEVVHDRFWSNWAQETQNWPVQPYPLCTADQSPATASCCMPGSNDNDKDHCPVFPGDKYSKLLKLLDGANDSKAATLLSSNPELILKGRPSILEHGKNLKRVVHDTKSQQCSAAQIASLIPENYESKGRIMRQTNNEITVRNRPFHYYLFRNDLYNANGVLEVFKDNAANQLANAPFHQSNESAKRNADAGKQQLTTIDLPPAAIMIKSNWIYQGLAEQLGMLGDNNQYITKTLTTPVCVAKDKNDETCDQTKHPENYCDLTGPHYLLAFHISSKDVPQWVWTTFEHVDNPGRCDFTGCNDAFGYKSPETAPGKNAADNYLKPRQHSDQLSSPSTVYNRDTVYPKEQIRPELATLFKARGIATGLSTSRVEPDPEDKAWLNYRLKGSQVNFVDHTGRSTLLGNSITEAGFMQQSSCISCHSRAGVHLQASVRDGKATESAEFLRLSVFERQLSDFGYQQSVHNTPKPEWFYNNDDQSTLDVLQTDFIWGFLFARPLCTDGNCK</sequence>
<keyword evidence="4" id="KW-1185">Reference proteome</keyword>
<feature type="region of interest" description="Disordered" evidence="1">
    <location>
        <begin position="383"/>
        <end position="413"/>
    </location>
</feature>
<name>A0ABV7CER3_9GAMM</name>
<dbReference type="Proteomes" id="UP001595453">
    <property type="component" value="Unassembled WGS sequence"/>
</dbReference>
<dbReference type="RefSeq" id="WP_377119622.1">
    <property type="nucleotide sequence ID" value="NZ_JBHRSD010000001.1"/>
</dbReference>
<organism evidence="3 4">
    <name type="scientific">Pseudoalteromonas fenneropenaei</name>
    <dbReference type="NCBI Taxonomy" id="1737459"/>
    <lineage>
        <taxon>Bacteria</taxon>
        <taxon>Pseudomonadati</taxon>
        <taxon>Pseudomonadota</taxon>
        <taxon>Gammaproteobacteria</taxon>
        <taxon>Alteromonadales</taxon>
        <taxon>Pseudoalteromonadaceae</taxon>
        <taxon>Pseudoalteromonas</taxon>
    </lineage>
</organism>
<evidence type="ECO:0000256" key="1">
    <source>
        <dbReference type="SAM" id="MobiDB-lite"/>
    </source>
</evidence>